<dbReference type="PROSITE" id="PS50235">
    <property type="entry name" value="USP_3"/>
    <property type="match status" value="1"/>
</dbReference>
<dbReference type="InterPro" id="IPR001394">
    <property type="entry name" value="Peptidase_C19_UCH"/>
</dbReference>
<feature type="domain" description="USP" evidence="2">
    <location>
        <begin position="130"/>
        <end position="464"/>
    </location>
</feature>
<proteinExistence type="predicted"/>
<evidence type="ECO:0000256" key="1">
    <source>
        <dbReference type="SAM" id="MobiDB-lite"/>
    </source>
</evidence>
<dbReference type="InterPro" id="IPR050185">
    <property type="entry name" value="Ub_carboxyl-term_hydrolase"/>
</dbReference>
<sequence length="472" mass="52661">MSEDIKTVSIVPGLITGLEGEAPAEPTVGSSMIESLGSSQALFDGIPEGPTFDEAVQAYEDGGFSFDPSFEPSGEEGFSFEPTDSETQYAESGLPLEVSAPSSVDVSGSEPNQPPIEVPVEKPMETKGIVGLQNMNNTCYANSTIQLLRAVPELNVFIMREDLESVCTDKESIQAKLIMGYQDLINSMWSAHRPAYVRPMGFLSIIKDAVKDTVYESFGQPRQNDSHEYLIYLLDNFHEALNEKAKSKDVVPDAPEGSSMTTLATQGWNTFLSRHTSPIVDMFFGLMRKTVECQTCHNKSYRWETFNVFKIPCNGPNLQDWFKAECAPDTIDEYECLPCRKSVDKRQPATTYSHIWRLPSSLFVALKRFQYDGRKNQTPCPQITGTISLADHFAPESDHPSKGWQYECRAIADHHGFGNGGHYSAQIAHPVTNKWWWIDDAMSQSLPEGPRFGSSNYVLYLRRKTDCVAHEA</sequence>
<dbReference type="GO" id="GO:0004843">
    <property type="term" value="F:cysteine-type deubiquitinase activity"/>
    <property type="evidence" value="ECO:0007669"/>
    <property type="project" value="InterPro"/>
</dbReference>
<dbReference type="InterPro" id="IPR028889">
    <property type="entry name" value="USP"/>
</dbReference>
<dbReference type="Gene3D" id="3.90.70.10">
    <property type="entry name" value="Cysteine proteinases"/>
    <property type="match status" value="1"/>
</dbReference>
<dbReference type="CDD" id="cd02257">
    <property type="entry name" value="Peptidase_C19"/>
    <property type="match status" value="1"/>
</dbReference>
<dbReference type="Pfam" id="PF00443">
    <property type="entry name" value="UCH"/>
    <property type="match status" value="1"/>
</dbReference>
<feature type="compositionally biased region" description="Polar residues" evidence="1">
    <location>
        <begin position="100"/>
        <end position="111"/>
    </location>
</feature>
<protein>
    <recommendedName>
        <fullName evidence="2">USP domain-containing protein</fullName>
    </recommendedName>
</protein>
<dbReference type="PANTHER" id="PTHR21646">
    <property type="entry name" value="UBIQUITIN CARBOXYL-TERMINAL HYDROLASE"/>
    <property type="match status" value="1"/>
</dbReference>
<evidence type="ECO:0000259" key="2">
    <source>
        <dbReference type="PROSITE" id="PS50235"/>
    </source>
</evidence>
<feature type="region of interest" description="Disordered" evidence="1">
    <location>
        <begin position="99"/>
        <end position="119"/>
    </location>
</feature>
<accession>A0A6C0APM2</accession>
<dbReference type="GO" id="GO:0016579">
    <property type="term" value="P:protein deubiquitination"/>
    <property type="evidence" value="ECO:0007669"/>
    <property type="project" value="InterPro"/>
</dbReference>
<dbReference type="EMBL" id="MN740758">
    <property type="protein sequence ID" value="QHS81410.1"/>
    <property type="molecule type" value="Genomic_DNA"/>
</dbReference>
<evidence type="ECO:0000313" key="3">
    <source>
        <dbReference type="EMBL" id="QHS81410.1"/>
    </source>
</evidence>
<dbReference type="SUPFAM" id="SSF54001">
    <property type="entry name" value="Cysteine proteinases"/>
    <property type="match status" value="1"/>
</dbReference>
<reference evidence="3" key="1">
    <citation type="journal article" date="2020" name="Nature">
        <title>Giant virus diversity and host interactions through global metagenomics.</title>
        <authorList>
            <person name="Schulz F."/>
            <person name="Roux S."/>
            <person name="Paez-Espino D."/>
            <person name="Jungbluth S."/>
            <person name="Walsh D.A."/>
            <person name="Denef V.J."/>
            <person name="McMahon K.D."/>
            <person name="Konstantinidis K.T."/>
            <person name="Eloe-Fadrosh E.A."/>
            <person name="Kyrpides N.C."/>
            <person name="Woyke T."/>
        </authorList>
    </citation>
    <scope>NUCLEOTIDE SEQUENCE</scope>
    <source>
        <strain evidence="3">GVMAG-S-1101164-72</strain>
    </source>
</reference>
<name>A0A6C0APM2_9ZZZZ</name>
<organism evidence="3">
    <name type="scientific">viral metagenome</name>
    <dbReference type="NCBI Taxonomy" id="1070528"/>
    <lineage>
        <taxon>unclassified sequences</taxon>
        <taxon>metagenomes</taxon>
        <taxon>organismal metagenomes</taxon>
    </lineage>
</organism>
<feature type="compositionally biased region" description="Low complexity" evidence="1">
    <location>
        <begin position="68"/>
        <end position="82"/>
    </location>
</feature>
<dbReference type="AlphaFoldDB" id="A0A6C0APM2"/>
<dbReference type="InterPro" id="IPR038765">
    <property type="entry name" value="Papain-like_cys_pep_sf"/>
</dbReference>
<feature type="region of interest" description="Disordered" evidence="1">
    <location>
        <begin position="65"/>
        <end position="87"/>
    </location>
</feature>